<evidence type="ECO:0000256" key="2">
    <source>
        <dbReference type="SAM" id="Phobius"/>
    </source>
</evidence>
<dbReference type="AlphaFoldDB" id="A0A5C5YKT5"/>
<dbReference type="EMBL" id="SJPO01000007">
    <property type="protein sequence ID" value="TWT75461.1"/>
    <property type="molecule type" value="Genomic_DNA"/>
</dbReference>
<feature type="region of interest" description="Disordered" evidence="1">
    <location>
        <begin position="204"/>
        <end position="224"/>
    </location>
</feature>
<comment type="caution">
    <text evidence="4">The sequence shown here is derived from an EMBL/GenBank/DDBJ whole genome shotgun (WGS) entry which is preliminary data.</text>
</comment>
<gene>
    <name evidence="4" type="ORF">Pla123a_29700</name>
</gene>
<evidence type="ECO:0000313" key="5">
    <source>
        <dbReference type="Proteomes" id="UP000318478"/>
    </source>
</evidence>
<evidence type="ECO:0000256" key="1">
    <source>
        <dbReference type="SAM" id="MobiDB-lite"/>
    </source>
</evidence>
<feature type="transmembrane region" description="Helical" evidence="2">
    <location>
        <begin position="275"/>
        <end position="296"/>
    </location>
</feature>
<protein>
    <recommendedName>
        <fullName evidence="3">DUF3592 domain-containing protein</fullName>
    </recommendedName>
</protein>
<reference evidence="4 5" key="1">
    <citation type="submission" date="2019-02" db="EMBL/GenBank/DDBJ databases">
        <title>Deep-cultivation of Planctomycetes and their phenomic and genomic characterization uncovers novel biology.</title>
        <authorList>
            <person name="Wiegand S."/>
            <person name="Jogler M."/>
            <person name="Boedeker C."/>
            <person name="Pinto D."/>
            <person name="Vollmers J."/>
            <person name="Rivas-Marin E."/>
            <person name="Kohn T."/>
            <person name="Peeters S.H."/>
            <person name="Heuer A."/>
            <person name="Rast P."/>
            <person name="Oberbeckmann S."/>
            <person name="Bunk B."/>
            <person name="Jeske O."/>
            <person name="Meyerdierks A."/>
            <person name="Storesund J.E."/>
            <person name="Kallscheuer N."/>
            <person name="Luecker S."/>
            <person name="Lage O.M."/>
            <person name="Pohl T."/>
            <person name="Merkel B.J."/>
            <person name="Hornburger P."/>
            <person name="Mueller R.-W."/>
            <person name="Bruemmer F."/>
            <person name="Labrenz M."/>
            <person name="Spormann A.M."/>
            <person name="Op Den Camp H."/>
            <person name="Overmann J."/>
            <person name="Amann R."/>
            <person name="Jetten M.S.M."/>
            <person name="Mascher T."/>
            <person name="Medema M.H."/>
            <person name="Devos D.P."/>
            <person name="Kaster A.-K."/>
            <person name="Ovreas L."/>
            <person name="Rohde M."/>
            <person name="Galperin M.Y."/>
            <person name="Jogler C."/>
        </authorList>
    </citation>
    <scope>NUCLEOTIDE SEQUENCE [LARGE SCALE GENOMIC DNA]</scope>
    <source>
        <strain evidence="4 5">Pla123a</strain>
    </source>
</reference>
<dbReference type="InterPro" id="IPR021994">
    <property type="entry name" value="DUF3592"/>
</dbReference>
<keyword evidence="2" id="KW-1133">Transmembrane helix</keyword>
<feature type="domain" description="DUF3592" evidence="3">
    <location>
        <begin position="116"/>
        <end position="152"/>
    </location>
</feature>
<keyword evidence="2" id="KW-0812">Transmembrane</keyword>
<proteinExistence type="predicted"/>
<feature type="compositionally biased region" description="Polar residues" evidence="1">
    <location>
        <begin position="206"/>
        <end position="223"/>
    </location>
</feature>
<evidence type="ECO:0000313" key="4">
    <source>
        <dbReference type="EMBL" id="TWT75461.1"/>
    </source>
</evidence>
<dbReference type="RefSeq" id="WP_146588245.1">
    <property type="nucleotide sequence ID" value="NZ_SJPO01000007.1"/>
</dbReference>
<evidence type="ECO:0000259" key="3">
    <source>
        <dbReference type="Pfam" id="PF12158"/>
    </source>
</evidence>
<keyword evidence="2" id="KW-0472">Membrane</keyword>
<feature type="transmembrane region" description="Helical" evidence="2">
    <location>
        <begin position="156"/>
        <end position="181"/>
    </location>
</feature>
<dbReference type="Pfam" id="PF12158">
    <property type="entry name" value="DUF3592"/>
    <property type="match status" value="1"/>
</dbReference>
<dbReference type="OrthoDB" id="239334at2"/>
<feature type="transmembrane region" description="Helical" evidence="2">
    <location>
        <begin position="240"/>
        <end position="263"/>
    </location>
</feature>
<dbReference type="Proteomes" id="UP000318478">
    <property type="component" value="Unassembled WGS sequence"/>
</dbReference>
<keyword evidence="5" id="KW-1185">Reference proteome</keyword>
<accession>A0A5C5YKT5</accession>
<organism evidence="4 5">
    <name type="scientific">Posidoniimonas polymericola</name>
    <dbReference type="NCBI Taxonomy" id="2528002"/>
    <lineage>
        <taxon>Bacteria</taxon>
        <taxon>Pseudomonadati</taxon>
        <taxon>Planctomycetota</taxon>
        <taxon>Planctomycetia</taxon>
        <taxon>Pirellulales</taxon>
        <taxon>Lacipirellulaceae</taxon>
        <taxon>Posidoniimonas</taxon>
    </lineage>
</organism>
<sequence>MRSRFRLWLKKRGARRSGSPRTALAAELLYHVVFVGVGAVALWLHVQNVLIPHWVLRSELAEYQPSVCRVVQKKCQPQQGPTGLEHQPECQVQLRQEGPLQPTSWLPPVWAMADEPSPNRADAEQSLERFEVGAEHPCWFDPDNPQTVTLTQHRRWWIWLVTLIPFSLMVLGVVGMVRSLMSAGVSPERRQSVAQRAGRWEAAFGSSGSPVGTGLPDTSQVTDSPGVRQRYRLPSLGDPGWRIATLATICVAWNLLVVFFMTGLGIEFWMGRPQWALSLAIAPLAIGGVYMVALLYHEARSSTGIGLTSVEVSDHPFYPGGRYRGLMMQTGQFKFRALSVALICEEIATFCEGTDTRTSVEEVFRQVVLQEPRSEVSTSKPLEREFGFEIPVGAMHSFKAPHNEVRWSLEVRVTPLRWPPFRRSYLVCVYPARQEAAAAAEPPLTTADR</sequence>
<name>A0A5C5YKT5_9BACT</name>